<dbReference type="RefSeq" id="WP_326018412.1">
    <property type="nucleotide sequence ID" value="NZ_JAOZYC010000125.1"/>
</dbReference>
<protein>
    <recommendedName>
        <fullName evidence="4">Nuclear transport factor 2 family protein</fullName>
    </recommendedName>
</protein>
<gene>
    <name evidence="2" type="ORF">OKJ99_20665</name>
</gene>
<name>A0ABU6F7B2_9ACTN</name>
<reference evidence="2 3" key="1">
    <citation type="submission" date="2022-10" db="EMBL/GenBank/DDBJ databases">
        <authorList>
            <person name="Xie J."/>
            <person name="Shen N."/>
        </authorList>
    </citation>
    <scope>NUCLEOTIDE SEQUENCE [LARGE SCALE GENOMIC DNA]</scope>
    <source>
        <strain evidence="2 3">YIM65594</strain>
    </source>
</reference>
<evidence type="ECO:0000313" key="3">
    <source>
        <dbReference type="Proteomes" id="UP001354931"/>
    </source>
</evidence>
<dbReference type="Proteomes" id="UP001354931">
    <property type="component" value="Unassembled WGS sequence"/>
</dbReference>
<sequence length="162" mass="17242">MPTSPSLRAAATALLTCALLAGVVGCGGDGGGPRNAGEVLSRTDGAGHHYRRVPKEGAPEIGLIVKPETGPAGGWEVRIWIRRFRLSPQGTPARAIKGHGYARLYLDGRSLARLRAVDYRLPGTRLHRGTHHLTARLYADDHTVWAVADKPVQATADLTASP</sequence>
<organism evidence="2 3">
    <name type="scientific">Streptomyces endophyticus</name>
    <dbReference type="NCBI Taxonomy" id="714166"/>
    <lineage>
        <taxon>Bacteria</taxon>
        <taxon>Bacillati</taxon>
        <taxon>Actinomycetota</taxon>
        <taxon>Actinomycetes</taxon>
        <taxon>Kitasatosporales</taxon>
        <taxon>Streptomycetaceae</taxon>
        <taxon>Streptomyces</taxon>
    </lineage>
</organism>
<feature type="chain" id="PRO_5045057787" description="Nuclear transport factor 2 family protein" evidence="1">
    <location>
        <begin position="22"/>
        <end position="162"/>
    </location>
</feature>
<dbReference type="EMBL" id="JAOZYC010000125">
    <property type="protein sequence ID" value="MEB8339907.1"/>
    <property type="molecule type" value="Genomic_DNA"/>
</dbReference>
<comment type="caution">
    <text evidence="2">The sequence shown here is derived from an EMBL/GenBank/DDBJ whole genome shotgun (WGS) entry which is preliminary data.</text>
</comment>
<keyword evidence="1" id="KW-0732">Signal</keyword>
<evidence type="ECO:0000256" key="1">
    <source>
        <dbReference type="SAM" id="SignalP"/>
    </source>
</evidence>
<accession>A0ABU6F7B2</accession>
<evidence type="ECO:0008006" key="4">
    <source>
        <dbReference type="Google" id="ProtNLM"/>
    </source>
</evidence>
<evidence type="ECO:0000313" key="2">
    <source>
        <dbReference type="EMBL" id="MEB8339907.1"/>
    </source>
</evidence>
<feature type="signal peptide" evidence="1">
    <location>
        <begin position="1"/>
        <end position="21"/>
    </location>
</feature>
<keyword evidence="3" id="KW-1185">Reference proteome</keyword>
<proteinExistence type="predicted"/>